<feature type="region of interest" description="Disordered" evidence="1">
    <location>
        <begin position="85"/>
        <end position="141"/>
    </location>
</feature>
<feature type="region of interest" description="Disordered" evidence="1">
    <location>
        <begin position="18"/>
        <end position="40"/>
    </location>
</feature>
<dbReference type="EMBL" id="HBUF01659174">
    <property type="protein sequence ID" value="CAG6788319.1"/>
    <property type="molecule type" value="Transcribed_RNA"/>
</dbReference>
<protein>
    <submittedName>
        <fullName evidence="2">Uncharacterized protein</fullName>
    </submittedName>
</protein>
<accession>A0A8D9BS95</accession>
<dbReference type="EMBL" id="HBUF01659172">
    <property type="protein sequence ID" value="CAG6788314.1"/>
    <property type="molecule type" value="Transcribed_RNA"/>
</dbReference>
<evidence type="ECO:0000256" key="1">
    <source>
        <dbReference type="SAM" id="MobiDB-lite"/>
    </source>
</evidence>
<reference evidence="2" key="1">
    <citation type="submission" date="2021-05" db="EMBL/GenBank/DDBJ databases">
        <authorList>
            <person name="Alioto T."/>
            <person name="Alioto T."/>
            <person name="Gomez Garrido J."/>
        </authorList>
    </citation>
    <scope>NUCLEOTIDE SEQUENCE</scope>
</reference>
<organism evidence="2">
    <name type="scientific">Cacopsylla melanoneura</name>
    <dbReference type="NCBI Taxonomy" id="428564"/>
    <lineage>
        <taxon>Eukaryota</taxon>
        <taxon>Metazoa</taxon>
        <taxon>Ecdysozoa</taxon>
        <taxon>Arthropoda</taxon>
        <taxon>Hexapoda</taxon>
        <taxon>Insecta</taxon>
        <taxon>Pterygota</taxon>
        <taxon>Neoptera</taxon>
        <taxon>Paraneoptera</taxon>
        <taxon>Hemiptera</taxon>
        <taxon>Sternorrhyncha</taxon>
        <taxon>Psylloidea</taxon>
        <taxon>Psyllidae</taxon>
        <taxon>Psyllinae</taxon>
        <taxon>Cacopsylla</taxon>
    </lineage>
</organism>
<dbReference type="EMBL" id="HBUF01659171">
    <property type="protein sequence ID" value="CAG6788312.1"/>
    <property type="molecule type" value="Transcribed_RNA"/>
</dbReference>
<feature type="compositionally biased region" description="Basic and acidic residues" evidence="1">
    <location>
        <begin position="22"/>
        <end position="31"/>
    </location>
</feature>
<sequence length="141" mass="17409">MGRKRRWWRRRRCTKKRKMERLKREEQERTSKNRKMVKNMKTRLKMVKTTTRFKSQQCTNPLHMSLNRPPLVYRLLTLRRQQSWSLTNHRLQSNHQETETHSPPPRRQCPTLRHVAKRNQPCPARPPRQLPFPWLRRGPRC</sequence>
<evidence type="ECO:0000313" key="2">
    <source>
        <dbReference type="EMBL" id="CAG6788319.1"/>
    </source>
</evidence>
<feature type="compositionally biased region" description="Polar residues" evidence="1">
    <location>
        <begin position="85"/>
        <end position="95"/>
    </location>
</feature>
<proteinExistence type="predicted"/>
<dbReference type="EMBL" id="HBUF01659170">
    <property type="protein sequence ID" value="CAG6788310.1"/>
    <property type="molecule type" value="Transcribed_RNA"/>
</dbReference>
<dbReference type="AlphaFoldDB" id="A0A8D9BS95"/>
<name>A0A8D9BS95_9HEMI</name>
<dbReference type="EMBL" id="HBUF01659173">
    <property type="protein sequence ID" value="CAG6788317.1"/>
    <property type="molecule type" value="Transcribed_RNA"/>
</dbReference>